<evidence type="ECO:0000256" key="1">
    <source>
        <dbReference type="ARBA" id="ARBA00022898"/>
    </source>
</evidence>
<name>A0A1T4X069_9BACT</name>
<dbReference type="InterPro" id="IPR029066">
    <property type="entry name" value="PLP-binding_barrel"/>
</dbReference>
<comment type="cofactor">
    <cofactor evidence="3">
        <name>pyridoxal 5'-phosphate</name>
        <dbReference type="ChEBI" id="CHEBI:597326"/>
    </cofactor>
</comment>
<evidence type="ECO:0000313" key="7">
    <source>
        <dbReference type="Proteomes" id="UP000189733"/>
    </source>
</evidence>
<dbReference type="NCBIfam" id="TIGR00044">
    <property type="entry name" value="YggS family pyridoxal phosphate-dependent enzyme"/>
    <property type="match status" value="1"/>
</dbReference>
<dbReference type="SUPFAM" id="SSF51419">
    <property type="entry name" value="PLP-binding barrel"/>
    <property type="match status" value="1"/>
</dbReference>
<organism evidence="6 7">
    <name type="scientific">Desulfobaculum bizertense DSM 18034</name>
    <dbReference type="NCBI Taxonomy" id="1121442"/>
    <lineage>
        <taxon>Bacteria</taxon>
        <taxon>Pseudomonadati</taxon>
        <taxon>Thermodesulfobacteriota</taxon>
        <taxon>Desulfovibrionia</taxon>
        <taxon>Desulfovibrionales</taxon>
        <taxon>Desulfovibrionaceae</taxon>
        <taxon>Desulfobaculum</taxon>
    </lineage>
</organism>
<feature type="modified residue" description="N6-(pyridoxal phosphate)lysine" evidence="2 3">
    <location>
        <position position="42"/>
    </location>
</feature>
<keyword evidence="7" id="KW-1185">Reference proteome</keyword>
<dbReference type="InterPro" id="IPR011078">
    <property type="entry name" value="PyrdxlP_homeostasis"/>
</dbReference>
<dbReference type="Pfam" id="PF01168">
    <property type="entry name" value="Ala_racemase_N"/>
    <property type="match status" value="1"/>
</dbReference>
<dbReference type="CDD" id="cd00635">
    <property type="entry name" value="PLPDE_III_YBL036c_like"/>
    <property type="match status" value="1"/>
</dbReference>
<dbReference type="FunFam" id="3.20.20.10:FF:000018">
    <property type="entry name" value="Pyridoxal phosphate homeostasis protein"/>
    <property type="match status" value="1"/>
</dbReference>
<accession>A0A1T4X069</accession>
<dbReference type="PANTHER" id="PTHR10146">
    <property type="entry name" value="PROLINE SYNTHETASE CO-TRANSCRIBED BACTERIAL HOMOLOG PROTEIN"/>
    <property type="match status" value="1"/>
</dbReference>
<gene>
    <name evidence="6" type="ORF">SAMN02745702_02856</name>
</gene>
<dbReference type="HAMAP" id="MF_02087">
    <property type="entry name" value="PLP_homeostasis"/>
    <property type="match status" value="1"/>
</dbReference>
<dbReference type="AlphaFoldDB" id="A0A1T4X069"/>
<dbReference type="Gene3D" id="3.20.20.10">
    <property type="entry name" value="Alanine racemase"/>
    <property type="match status" value="1"/>
</dbReference>
<evidence type="ECO:0000256" key="2">
    <source>
        <dbReference type="HAMAP-Rule" id="MF_02087"/>
    </source>
</evidence>
<keyword evidence="1 2" id="KW-0663">Pyridoxal phosphate</keyword>
<feature type="domain" description="Alanine racemase N-terminal" evidence="5">
    <location>
        <begin position="23"/>
        <end position="235"/>
    </location>
</feature>
<evidence type="ECO:0000313" key="6">
    <source>
        <dbReference type="EMBL" id="SKA82966.1"/>
    </source>
</evidence>
<comment type="similarity">
    <text evidence="2 4">Belongs to the pyridoxal phosphate-binding protein YggS/PROSC family.</text>
</comment>
<proteinExistence type="inferred from homology"/>
<dbReference type="Proteomes" id="UP000189733">
    <property type="component" value="Unassembled WGS sequence"/>
</dbReference>
<evidence type="ECO:0000256" key="4">
    <source>
        <dbReference type="RuleBase" id="RU004514"/>
    </source>
</evidence>
<dbReference type="PANTHER" id="PTHR10146:SF14">
    <property type="entry name" value="PYRIDOXAL PHOSPHATE HOMEOSTASIS PROTEIN"/>
    <property type="match status" value="1"/>
</dbReference>
<dbReference type="EMBL" id="FUYA01000013">
    <property type="protein sequence ID" value="SKA82966.1"/>
    <property type="molecule type" value="Genomic_DNA"/>
</dbReference>
<dbReference type="RefSeq" id="WP_078686119.1">
    <property type="nucleotide sequence ID" value="NZ_FUYA01000013.1"/>
</dbReference>
<evidence type="ECO:0000256" key="3">
    <source>
        <dbReference type="PIRSR" id="PIRSR004848-1"/>
    </source>
</evidence>
<dbReference type="PIRSF" id="PIRSF004848">
    <property type="entry name" value="YBL036c_PLPDEIII"/>
    <property type="match status" value="1"/>
</dbReference>
<dbReference type="PROSITE" id="PS01211">
    <property type="entry name" value="UPF0001"/>
    <property type="match status" value="1"/>
</dbReference>
<dbReference type="InterPro" id="IPR001608">
    <property type="entry name" value="Ala_racemase_N"/>
</dbReference>
<sequence length="238" mass="26553">MLSEQEISGIQTRLVETREDIANAAKKAGRDPKDVTLIAVSKFHPVEALGAAYAAGQRHFGENYIQEALDKQDQLSDLPITWHFIGKLQSNKAKFIPGRFSMVHTIDSGKLAHTLHKRIIAAEAPVQDVLIEVNLGRETQKAGIEEADLSQLAEEIMTLDSLRVRGLMLLPPFTLTPEQRRPLFSRLRELRDMLETRLGQKLPVLSMGMTDDFHEAIAEGASIVRIGTRIFGPRPTKL</sequence>
<comment type="function">
    <text evidence="2">Pyridoxal 5'-phosphate (PLP)-binding protein, which is involved in PLP homeostasis.</text>
</comment>
<reference evidence="6 7" key="1">
    <citation type="submission" date="2017-02" db="EMBL/GenBank/DDBJ databases">
        <authorList>
            <person name="Peterson S.W."/>
        </authorList>
    </citation>
    <scope>NUCLEOTIDE SEQUENCE [LARGE SCALE GENOMIC DNA]</scope>
    <source>
        <strain evidence="6 7">DSM 18034</strain>
    </source>
</reference>
<dbReference type="OrthoDB" id="9804072at2"/>
<evidence type="ECO:0000259" key="5">
    <source>
        <dbReference type="Pfam" id="PF01168"/>
    </source>
</evidence>
<dbReference type="STRING" id="1121442.SAMN02745702_02856"/>
<dbReference type="GO" id="GO:0030170">
    <property type="term" value="F:pyridoxal phosphate binding"/>
    <property type="evidence" value="ECO:0007669"/>
    <property type="project" value="UniProtKB-UniRule"/>
</dbReference>
<protein>
    <recommendedName>
        <fullName evidence="2">Pyridoxal phosphate homeostasis protein</fullName>
        <shortName evidence="2">PLP homeostasis protein</shortName>
    </recommendedName>
</protein>